<dbReference type="Proteomes" id="UP001275315">
    <property type="component" value="Unassembled WGS sequence"/>
</dbReference>
<dbReference type="RefSeq" id="WP_320379500.1">
    <property type="nucleotide sequence ID" value="NZ_JAWDIQ010000001.1"/>
</dbReference>
<dbReference type="Pfam" id="PF09580">
    <property type="entry name" value="Spore_YhcN_YlaJ"/>
    <property type="match status" value="1"/>
</dbReference>
<protein>
    <submittedName>
        <fullName evidence="2">YhcN/YlaJ family sporulation lipoprotein</fullName>
    </submittedName>
</protein>
<name>A0ABU5CR00_9BACI</name>
<evidence type="ECO:0000313" key="2">
    <source>
        <dbReference type="EMBL" id="MDY0408793.1"/>
    </source>
</evidence>
<evidence type="ECO:0000313" key="3">
    <source>
        <dbReference type="Proteomes" id="UP001275315"/>
    </source>
</evidence>
<keyword evidence="2" id="KW-0449">Lipoprotein</keyword>
<accession>A0ABU5CR00</accession>
<proteinExistence type="predicted"/>
<comment type="caution">
    <text evidence="2">The sequence shown here is derived from an EMBL/GenBank/DDBJ whole genome shotgun (WGS) entry which is preliminary data.</text>
</comment>
<dbReference type="PROSITE" id="PS51257">
    <property type="entry name" value="PROKAR_LIPOPROTEIN"/>
    <property type="match status" value="1"/>
</dbReference>
<gene>
    <name evidence="2" type="ORF">RWD45_09805</name>
</gene>
<reference evidence="2 3" key="1">
    <citation type="submission" date="2023-10" db="EMBL/GenBank/DDBJ databases">
        <title>Virgibacillus soli CC-YMP-6 genome.</title>
        <authorList>
            <person name="Miliotis G."/>
            <person name="Sengupta P."/>
            <person name="Hameed A."/>
            <person name="Chuvochina M."/>
            <person name="Mcdonagh F."/>
            <person name="Simpson A.C."/>
            <person name="Singh N.K."/>
            <person name="Rekha P.D."/>
            <person name="Raman K."/>
            <person name="Hugenholtz P."/>
            <person name="Venkateswaran K."/>
        </authorList>
    </citation>
    <scope>NUCLEOTIDE SEQUENCE [LARGE SCALE GENOMIC DNA]</scope>
    <source>
        <strain evidence="2 3">CC-YMP-6</strain>
    </source>
</reference>
<organism evidence="2 3">
    <name type="scientific">Paracerasibacillus soli</name>
    <dbReference type="NCBI Taxonomy" id="480284"/>
    <lineage>
        <taxon>Bacteria</taxon>
        <taxon>Bacillati</taxon>
        <taxon>Bacillota</taxon>
        <taxon>Bacilli</taxon>
        <taxon>Bacillales</taxon>
        <taxon>Bacillaceae</taxon>
        <taxon>Paracerasibacillus</taxon>
    </lineage>
</organism>
<evidence type="ECO:0000256" key="1">
    <source>
        <dbReference type="SAM" id="MobiDB-lite"/>
    </source>
</evidence>
<feature type="region of interest" description="Disordered" evidence="1">
    <location>
        <begin position="29"/>
        <end position="49"/>
    </location>
</feature>
<feature type="compositionally biased region" description="Polar residues" evidence="1">
    <location>
        <begin position="34"/>
        <end position="47"/>
    </location>
</feature>
<sequence length="184" mass="20939">MRVIMVSLITICTILVGCNTNQSLNEREHVENELNPQSTNPQSGTDQNFDKRLGYVNYKREQVKQQSEEDHIITIDRDQVADDLTRLLLRNDIYNEVATLVTGQHALIAYEINEDVDRTRAASIAKKTATSYLPGYFKIYVSDNSSLIADLHSLHNATTSDQDYQPTIDRLISEMRKSPQGHDK</sequence>
<dbReference type="InterPro" id="IPR019076">
    <property type="entry name" value="Spore_lipoprot_YhcN/YlaJ-like"/>
</dbReference>
<dbReference type="EMBL" id="JAWDIQ010000001">
    <property type="protein sequence ID" value="MDY0408793.1"/>
    <property type="molecule type" value="Genomic_DNA"/>
</dbReference>
<keyword evidence="3" id="KW-1185">Reference proteome</keyword>